<dbReference type="Gene3D" id="3.30.1860.10">
    <property type="entry name" value="uncharacterized conserved protein from methanopyrus kandleri domain like"/>
    <property type="match status" value="1"/>
</dbReference>
<evidence type="ECO:0008006" key="3">
    <source>
        <dbReference type="Google" id="ProtNLM"/>
    </source>
</evidence>
<dbReference type="AlphaFoldDB" id="A0A0M0BLJ3"/>
<accession>A0A0M0BLJ3</accession>
<reference evidence="1 2" key="1">
    <citation type="submission" date="2015-06" db="EMBL/GenBank/DDBJ databases">
        <title>New insights into the roles of widespread benthic archaea in carbon and nitrogen cycling.</title>
        <authorList>
            <person name="Lazar C.S."/>
            <person name="Baker B.J."/>
            <person name="Seitz K.W."/>
            <person name="Hyde A.S."/>
            <person name="Dick G.J."/>
            <person name="Hinrichs K.-U."/>
            <person name="Teske A.P."/>
        </authorList>
    </citation>
    <scope>NUCLEOTIDE SEQUENCE [LARGE SCALE GENOMIC DNA]</scope>
    <source>
        <strain evidence="1">SG8-32-1</strain>
    </source>
</reference>
<dbReference type="PATRIC" id="fig|1685124.3.peg.1262"/>
<name>A0A0M0BLJ3_9ARCH</name>
<dbReference type="InterPro" id="IPR007355">
    <property type="entry name" value="DUF424"/>
</dbReference>
<organism evidence="1 2">
    <name type="scientific">miscellaneous Crenarchaeota group-1 archaeon SG8-32-1</name>
    <dbReference type="NCBI Taxonomy" id="1685124"/>
    <lineage>
        <taxon>Archaea</taxon>
        <taxon>Candidatus Bathyarchaeota</taxon>
        <taxon>MCG-1</taxon>
    </lineage>
</organism>
<protein>
    <recommendedName>
        <fullName evidence="3">DUF424 domain-containing protein</fullName>
    </recommendedName>
</protein>
<comment type="caution">
    <text evidence="1">The sequence shown here is derived from an EMBL/GenBank/DDBJ whole genome shotgun (WGS) entry which is preliminary data.</text>
</comment>
<dbReference type="EMBL" id="LFWU01000163">
    <property type="protein sequence ID" value="KON29279.1"/>
    <property type="molecule type" value="Genomic_DNA"/>
</dbReference>
<sequence length="98" mass="10895">MEVYAKLSKCGEHVLLAACDEELLGEILRDGKIVFKIREEFYKGPKLPIEDAIELMEESTVVNMVGPNIVKKAIEHGLVHPEAVLEICGVPHAQIVKM</sequence>
<dbReference type="Pfam" id="PF04242">
    <property type="entry name" value="DUF424"/>
    <property type="match status" value="1"/>
</dbReference>
<dbReference type="Proteomes" id="UP000037237">
    <property type="component" value="Unassembled WGS sequence"/>
</dbReference>
<proteinExistence type="predicted"/>
<evidence type="ECO:0000313" key="1">
    <source>
        <dbReference type="EMBL" id="KON29279.1"/>
    </source>
</evidence>
<gene>
    <name evidence="1" type="ORF">AC477_06115</name>
</gene>
<evidence type="ECO:0000313" key="2">
    <source>
        <dbReference type="Proteomes" id="UP000037237"/>
    </source>
</evidence>